<feature type="region of interest" description="Disordered" evidence="1">
    <location>
        <begin position="279"/>
        <end position="302"/>
    </location>
</feature>
<reference evidence="3" key="1">
    <citation type="journal article" date="2014" name="Nat. Commun.">
        <title>The rainbow trout genome provides novel insights into evolution after whole-genome duplication in vertebrates.</title>
        <authorList>
            <person name="Berthelot C."/>
            <person name="Brunet F."/>
            <person name="Chalopin D."/>
            <person name="Juanchich A."/>
            <person name="Bernard M."/>
            <person name="Noel B."/>
            <person name="Bento P."/>
            <person name="Da Silva C."/>
            <person name="Labadie K."/>
            <person name="Alberti A."/>
            <person name="Aury J.M."/>
            <person name="Louis A."/>
            <person name="Dehais P."/>
            <person name="Bardou P."/>
            <person name="Montfort J."/>
            <person name="Klopp C."/>
            <person name="Cabau C."/>
            <person name="Gaspin C."/>
            <person name="Thorgaard G.H."/>
            <person name="Boussaha M."/>
            <person name="Quillet E."/>
            <person name="Guyomard R."/>
            <person name="Galiana D."/>
            <person name="Bobe J."/>
            <person name="Volff J.N."/>
            <person name="Genet C."/>
            <person name="Wincker P."/>
            <person name="Jaillon O."/>
            <person name="Roest Crollius H."/>
            <person name="Guiguen Y."/>
        </authorList>
    </citation>
    <scope>NUCLEOTIDE SEQUENCE [LARGE SCALE GENOMIC DNA]</scope>
</reference>
<accession>A0A060WPG6</accession>
<evidence type="ECO:0000313" key="3">
    <source>
        <dbReference type="EMBL" id="CDQ66964.1"/>
    </source>
</evidence>
<proteinExistence type="predicted"/>
<dbReference type="PANTHER" id="PTHR33775:SF1">
    <property type="entry name" value="PROLINE-RICH BASIC PROTEIN 1"/>
    <property type="match status" value="1"/>
</dbReference>
<reference evidence="3" key="2">
    <citation type="submission" date="2014-03" db="EMBL/GenBank/DDBJ databases">
        <authorList>
            <person name="Genoscope - CEA"/>
        </authorList>
    </citation>
    <scope>NUCLEOTIDE SEQUENCE</scope>
</reference>
<feature type="region of interest" description="Disordered" evidence="1">
    <location>
        <begin position="1"/>
        <end position="44"/>
    </location>
</feature>
<feature type="compositionally biased region" description="Polar residues" evidence="1">
    <location>
        <begin position="456"/>
        <end position="466"/>
    </location>
</feature>
<dbReference type="PANTHER" id="PTHR33775">
    <property type="entry name" value="CARDIAC-ENRICHED FHL2-INTERACTING PROTEIN-RELATED"/>
    <property type="match status" value="1"/>
</dbReference>
<dbReference type="PaxDb" id="8022-A0A060WPG6"/>
<protein>
    <recommendedName>
        <fullName evidence="2">DUF4585 domain-containing protein</fullName>
    </recommendedName>
</protein>
<feature type="region of interest" description="Disordered" evidence="1">
    <location>
        <begin position="456"/>
        <end position="553"/>
    </location>
</feature>
<name>A0A060WPG6_ONCMY</name>
<evidence type="ECO:0000313" key="4">
    <source>
        <dbReference type="Proteomes" id="UP000193380"/>
    </source>
</evidence>
<dbReference type="InterPro" id="IPR027838">
    <property type="entry name" value="DUF4585"/>
</dbReference>
<feature type="region of interest" description="Disordered" evidence="1">
    <location>
        <begin position="813"/>
        <end position="839"/>
    </location>
</feature>
<feature type="region of interest" description="Disordered" evidence="1">
    <location>
        <begin position="905"/>
        <end position="926"/>
    </location>
</feature>
<sequence>MLSSSTTQPAPAARANCHAVVSAPTGPGPHSPRPNLRRREKKVRQSSSHPFILVGLVICLCLSIFEDEGEGLGLDCMGASNREEQTELSLRARNRKAPASCISTLTVGELQSGIPACCYSECSLATGQQHQRQRPPGSQSLPTDSHQDTWRFSLLPQKRCRSTWRLQGVLQHSGEPSTMSTKFYKADRDLAFSKHYCPQADYLDVYNSSCRSLTQPSPVSDWSEDDISLQQSSVVSANIQSTTACSETGSFECIDVAMENQGEVYRGGTKTVPKRQIQLKRRNTAESQDSDKGEVTNEAQCTPSTACHRRDVFMRQHSTPATFHQESHGMESENRTAQAERKQRLQKSMSLDETSTKTKMASCIIKSVLSKKMQCELNLQNKTEVNEGAFAPLEVQNNGKNCHQSPLAAKEINTTDMGSVDSHRQSHSIQYHQVASAKTHQKSLYKQNSVSLVSSFGGSEFQSTSTKRAEIASTLESEEIERQNPRDGALPYANRSPGDRLSCDSAKGKTRSTCAGSSRSGGKQAPVKNTPEECNRGQGVHKQQNPLPKGLQRTDTLWGSQVSQQPLIPEGVSGKAIETGDRGEVKFVGQSGNMGTQEIFKAKAPVHVVRDVRRLVKNTYNLSFKNASDTILGKEDSLLSFYQQSVYDQVSHRETCGVRAPGPNEKLLVKKVFPSAPLKVVDTASLYTTPKGYVTKATALHESQDRIPNTGFPNITPQSLAKSIEKRGSRPNINQSDNLSSNANASSKEMLRQTWSSVETPSKSNQQWCERTGTTNEKQKSPQATATNSFTLVPAYYSSAAHVYQPEQYQPSVTTCSSAKDSSQNQGPPPRSQGQTTLTCTPSPACVQLNTTGTPQPLMSPFFHTPNPMNYQTIQTHVGKMTFIQAPVLMQPPPQNQPVQLLRGEEFSPPQPAGNGENKMPSPDTQKQQYLCSTQGFMAPFSTEYRQGSAGLAYPEIAGGQGPRHMLMDPETGRCFYIDVPQLPPQRKMLFDPETCQYVEVLLPQQRVPTAVLPPACAMPYHSLQFPAMYPPKCFSVQAHPQEKPHTWL</sequence>
<evidence type="ECO:0000256" key="1">
    <source>
        <dbReference type="SAM" id="MobiDB-lite"/>
    </source>
</evidence>
<dbReference type="Proteomes" id="UP000193380">
    <property type="component" value="Unassembled WGS sequence"/>
</dbReference>
<feature type="compositionally biased region" description="Polar residues" evidence="1">
    <location>
        <begin position="511"/>
        <end position="521"/>
    </location>
</feature>
<dbReference type="InterPro" id="IPR052303">
    <property type="entry name" value="CEFIP"/>
</dbReference>
<dbReference type="GO" id="GO:0005654">
    <property type="term" value="C:nucleoplasm"/>
    <property type="evidence" value="ECO:0007669"/>
    <property type="project" value="TreeGrafter"/>
</dbReference>
<feature type="region of interest" description="Disordered" evidence="1">
    <location>
        <begin position="722"/>
        <end position="785"/>
    </location>
</feature>
<feature type="compositionally biased region" description="Polar residues" evidence="1">
    <location>
        <begin position="753"/>
        <end position="785"/>
    </location>
</feature>
<evidence type="ECO:0000259" key="2">
    <source>
        <dbReference type="Pfam" id="PF15232"/>
    </source>
</evidence>
<dbReference type="EMBL" id="FR904565">
    <property type="protein sequence ID" value="CDQ66964.1"/>
    <property type="molecule type" value="Genomic_DNA"/>
</dbReference>
<organism evidence="3 4">
    <name type="scientific">Oncorhynchus mykiss</name>
    <name type="common">Rainbow trout</name>
    <name type="synonym">Salmo gairdneri</name>
    <dbReference type="NCBI Taxonomy" id="8022"/>
    <lineage>
        <taxon>Eukaryota</taxon>
        <taxon>Metazoa</taxon>
        <taxon>Chordata</taxon>
        <taxon>Craniata</taxon>
        <taxon>Vertebrata</taxon>
        <taxon>Euteleostomi</taxon>
        <taxon>Actinopterygii</taxon>
        <taxon>Neopterygii</taxon>
        <taxon>Teleostei</taxon>
        <taxon>Protacanthopterygii</taxon>
        <taxon>Salmoniformes</taxon>
        <taxon>Salmonidae</taxon>
        <taxon>Salmoninae</taxon>
        <taxon>Oncorhynchus</taxon>
    </lineage>
</organism>
<feature type="domain" description="DUF4585" evidence="2">
    <location>
        <begin position="961"/>
        <end position="1031"/>
    </location>
</feature>
<dbReference type="AlphaFoldDB" id="A0A060WPG6"/>
<dbReference type="Pfam" id="PF15232">
    <property type="entry name" value="DUF4585"/>
    <property type="match status" value="1"/>
</dbReference>
<feature type="region of interest" description="Disordered" evidence="1">
    <location>
        <begin position="321"/>
        <end position="353"/>
    </location>
</feature>
<feature type="compositionally biased region" description="Basic and acidic residues" evidence="1">
    <location>
        <begin position="325"/>
        <end position="343"/>
    </location>
</feature>
<feature type="compositionally biased region" description="Basic residues" evidence="1">
    <location>
        <begin position="35"/>
        <end position="44"/>
    </location>
</feature>
<feature type="compositionally biased region" description="Low complexity" evidence="1">
    <location>
        <begin position="734"/>
        <end position="747"/>
    </location>
</feature>
<gene>
    <name evidence="3" type="ORF">GSONMT00076430001</name>
</gene>